<evidence type="ECO:0000256" key="1">
    <source>
        <dbReference type="SAM" id="MobiDB-lite"/>
    </source>
</evidence>
<feature type="compositionally biased region" description="Basic residues" evidence="1">
    <location>
        <begin position="30"/>
        <end position="48"/>
    </location>
</feature>
<dbReference type="PANTHER" id="PTHR34794">
    <property type="entry name" value="EXPRESSED PROTEIN"/>
    <property type="match status" value="1"/>
</dbReference>
<reference evidence="4 5" key="1">
    <citation type="journal article" date="2024" name="Plant J.">
        <title>Genome sequences and population genomics reveal climatic adaptation and genomic divergence between two closely related sweetgum species.</title>
        <authorList>
            <person name="Xu W.Q."/>
            <person name="Ren C.Q."/>
            <person name="Zhang X.Y."/>
            <person name="Comes H.P."/>
            <person name="Liu X.H."/>
            <person name="Li Y.G."/>
            <person name="Kettle C.J."/>
            <person name="Jalonen R."/>
            <person name="Gaisberger H."/>
            <person name="Ma Y.Z."/>
            <person name="Qiu Y.X."/>
        </authorList>
    </citation>
    <scope>NUCLEOTIDE SEQUENCE [LARGE SCALE GENOMIC DNA]</scope>
    <source>
        <strain evidence="4">Hangzhou</strain>
    </source>
</reference>
<name>A0AAP0S258_LIQFO</name>
<comment type="caution">
    <text evidence="4">The sequence shown here is derived from an EMBL/GenBank/DDBJ whole genome shotgun (WGS) entry which is preliminary data.</text>
</comment>
<evidence type="ECO:0000313" key="3">
    <source>
        <dbReference type="EMBL" id="KAK9284649.1"/>
    </source>
</evidence>
<reference evidence="4" key="2">
    <citation type="submission" date="2024-04" db="EMBL/GenBank/DDBJ databases">
        <authorList>
            <person name="Xu W."/>
            <person name="Ren C."/>
        </authorList>
    </citation>
    <scope>NUCLEOTIDE SEQUENCE</scope>
    <source>
        <strain evidence="4">Hangzhou</strain>
        <tissue evidence="4">Leaves</tissue>
    </source>
</reference>
<feature type="domain" description="VQ" evidence="2">
    <location>
        <begin position="57"/>
        <end position="82"/>
    </location>
</feature>
<feature type="compositionally biased region" description="Low complexity" evidence="1">
    <location>
        <begin position="1"/>
        <end position="19"/>
    </location>
</feature>
<evidence type="ECO:0000259" key="2">
    <source>
        <dbReference type="Pfam" id="PF05678"/>
    </source>
</evidence>
<gene>
    <name evidence="3" type="ORF">L1049_023825</name>
    <name evidence="4" type="ORF">L1049_024847</name>
</gene>
<evidence type="ECO:0000313" key="5">
    <source>
        <dbReference type="Proteomes" id="UP001415857"/>
    </source>
</evidence>
<protein>
    <recommendedName>
        <fullName evidence="2">VQ domain-containing protein</fullName>
    </recommendedName>
</protein>
<dbReference type="EMBL" id="JBBPBK010000005">
    <property type="protein sequence ID" value="KAK9285649.1"/>
    <property type="molecule type" value="Genomic_DNA"/>
</dbReference>
<dbReference type="Pfam" id="PF05678">
    <property type="entry name" value="VQ"/>
    <property type="match status" value="1"/>
</dbReference>
<dbReference type="PANTHER" id="PTHR34794:SF1">
    <property type="entry name" value="OS10G0101800 PROTEIN"/>
    <property type="match status" value="1"/>
</dbReference>
<dbReference type="AlphaFoldDB" id="A0AAP0S258"/>
<sequence>MEAYSSYSSSSSSTYLSSSPKEAKKPNPPHIHHSSLHSVRKQSGKPWKKPAVAPLPPVPTRVYKVDRINFREVVQKLTGAPESQSRRLQSVAPPPINVAPPPSLASHDIMPSPPMQLFPSPERTPLSAFYKDLMSETLDTQQPRQYSEGITASSTSLGISLSPSSWCSFPLLSPGTLSSLGQSTVI</sequence>
<proteinExistence type="predicted"/>
<accession>A0AAP0S258</accession>
<organism evidence="4 5">
    <name type="scientific">Liquidambar formosana</name>
    <name type="common">Formosan gum</name>
    <dbReference type="NCBI Taxonomy" id="63359"/>
    <lineage>
        <taxon>Eukaryota</taxon>
        <taxon>Viridiplantae</taxon>
        <taxon>Streptophyta</taxon>
        <taxon>Embryophyta</taxon>
        <taxon>Tracheophyta</taxon>
        <taxon>Spermatophyta</taxon>
        <taxon>Magnoliopsida</taxon>
        <taxon>eudicotyledons</taxon>
        <taxon>Gunneridae</taxon>
        <taxon>Pentapetalae</taxon>
        <taxon>Saxifragales</taxon>
        <taxon>Altingiaceae</taxon>
        <taxon>Liquidambar</taxon>
    </lineage>
</organism>
<feature type="region of interest" description="Disordered" evidence="1">
    <location>
        <begin position="1"/>
        <end position="58"/>
    </location>
</feature>
<dbReference type="Proteomes" id="UP001415857">
    <property type="component" value="Unassembled WGS sequence"/>
</dbReference>
<dbReference type="InterPro" id="IPR008889">
    <property type="entry name" value="VQ"/>
</dbReference>
<evidence type="ECO:0000313" key="4">
    <source>
        <dbReference type="EMBL" id="KAK9285649.1"/>
    </source>
</evidence>
<dbReference type="InterPro" id="IPR039610">
    <property type="entry name" value="VQ29"/>
</dbReference>
<feature type="region of interest" description="Disordered" evidence="1">
    <location>
        <begin position="79"/>
        <end position="100"/>
    </location>
</feature>
<keyword evidence="5" id="KW-1185">Reference proteome</keyword>
<dbReference type="EMBL" id="JBBPBK010000005">
    <property type="protein sequence ID" value="KAK9284649.1"/>
    <property type="molecule type" value="Genomic_DNA"/>
</dbReference>